<reference evidence="1" key="1">
    <citation type="submission" date="2019-10" db="EMBL/GenBank/DDBJ databases">
        <authorList>
            <consortium name="Genoscope - CEA"/>
            <person name="William W."/>
        </authorList>
    </citation>
    <scope>NUCLEOTIDE SEQUENCE [LARGE SCALE GENOMIC DNA]</scope>
    <source>
        <strain evidence="1">BBR_PRJEB10994</strain>
    </source>
</reference>
<name>A0A7Z9BPF5_9CYAN</name>
<protein>
    <submittedName>
        <fullName evidence="1">Uncharacterized protein</fullName>
    </submittedName>
</protein>
<organism evidence="1 2">
    <name type="scientific">Planktothrix paucivesiculata PCC 9631</name>
    <dbReference type="NCBI Taxonomy" id="671071"/>
    <lineage>
        <taxon>Bacteria</taxon>
        <taxon>Bacillati</taxon>
        <taxon>Cyanobacteriota</taxon>
        <taxon>Cyanophyceae</taxon>
        <taxon>Oscillatoriophycideae</taxon>
        <taxon>Oscillatoriales</taxon>
        <taxon>Microcoleaceae</taxon>
        <taxon>Planktothrix</taxon>
    </lineage>
</organism>
<evidence type="ECO:0000313" key="1">
    <source>
        <dbReference type="EMBL" id="VXD19659.1"/>
    </source>
</evidence>
<evidence type="ECO:0000313" key="2">
    <source>
        <dbReference type="Proteomes" id="UP000182190"/>
    </source>
</evidence>
<sequence>MLIIINLNKPAQPHNRNQYKPGFINIKFWWVGRVYQDYLSDLKNFARINEGLN</sequence>
<dbReference type="AlphaFoldDB" id="A0A7Z9BPF5"/>
<dbReference type="Proteomes" id="UP000182190">
    <property type="component" value="Unassembled WGS sequence"/>
</dbReference>
<comment type="caution">
    <text evidence="1">The sequence shown here is derived from an EMBL/GenBank/DDBJ whole genome shotgun (WGS) entry which is preliminary data.</text>
</comment>
<proteinExistence type="predicted"/>
<gene>
    <name evidence="1" type="ORF">PL9631_450102</name>
</gene>
<dbReference type="EMBL" id="CZCS02000185">
    <property type="protein sequence ID" value="VXD19659.1"/>
    <property type="molecule type" value="Genomic_DNA"/>
</dbReference>
<accession>A0A7Z9BPF5</accession>
<keyword evidence="2" id="KW-1185">Reference proteome</keyword>